<dbReference type="EMBL" id="BK015772">
    <property type="protein sequence ID" value="DAE24348.1"/>
    <property type="molecule type" value="Genomic_DNA"/>
</dbReference>
<organism evidence="1">
    <name type="scientific">Siphoviridae sp. cttnq1</name>
    <dbReference type="NCBI Taxonomy" id="2826495"/>
    <lineage>
        <taxon>Viruses</taxon>
        <taxon>Duplodnaviria</taxon>
        <taxon>Heunggongvirae</taxon>
        <taxon>Uroviricota</taxon>
        <taxon>Caudoviricetes</taxon>
    </lineage>
</organism>
<name>A0A8S5R0B2_9CAUD</name>
<evidence type="ECO:0000313" key="1">
    <source>
        <dbReference type="EMBL" id="DAE24348.1"/>
    </source>
</evidence>
<accession>A0A8S5R0B2</accession>
<protein>
    <submittedName>
        <fullName evidence="1">Uncharacterized protein</fullName>
    </submittedName>
</protein>
<reference evidence="1" key="1">
    <citation type="journal article" date="2021" name="Proc. Natl. Acad. Sci. U.S.A.">
        <title>A Catalog of Tens of Thousands of Viruses from Human Metagenomes Reveals Hidden Associations with Chronic Diseases.</title>
        <authorList>
            <person name="Tisza M.J."/>
            <person name="Buck C.B."/>
        </authorList>
    </citation>
    <scope>NUCLEOTIDE SEQUENCE</scope>
    <source>
        <strain evidence="1">Cttnq1</strain>
    </source>
</reference>
<proteinExistence type="predicted"/>
<sequence>MNHEKSELENVNEGHVTLDERLPVFSQTHTKAVAFF</sequence>